<dbReference type="EMBL" id="CM051403">
    <property type="protein sequence ID" value="KAJ4708470.1"/>
    <property type="molecule type" value="Genomic_DNA"/>
</dbReference>
<organism evidence="1 2">
    <name type="scientific">Melia azedarach</name>
    <name type="common">Chinaberry tree</name>
    <dbReference type="NCBI Taxonomy" id="155640"/>
    <lineage>
        <taxon>Eukaryota</taxon>
        <taxon>Viridiplantae</taxon>
        <taxon>Streptophyta</taxon>
        <taxon>Embryophyta</taxon>
        <taxon>Tracheophyta</taxon>
        <taxon>Spermatophyta</taxon>
        <taxon>Magnoliopsida</taxon>
        <taxon>eudicotyledons</taxon>
        <taxon>Gunneridae</taxon>
        <taxon>Pentapetalae</taxon>
        <taxon>rosids</taxon>
        <taxon>malvids</taxon>
        <taxon>Sapindales</taxon>
        <taxon>Meliaceae</taxon>
        <taxon>Melia</taxon>
    </lineage>
</organism>
<evidence type="ECO:0000313" key="2">
    <source>
        <dbReference type="Proteomes" id="UP001164539"/>
    </source>
</evidence>
<reference evidence="1 2" key="1">
    <citation type="journal article" date="2023" name="Science">
        <title>Complex scaffold remodeling in plant triterpene biosynthesis.</title>
        <authorList>
            <person name="De La Pena R."/>
            <person name="Hodgson H."/>
            <person name="Liu J.C."/>
            <person name="Stephenson M.J."/>
            <person name="Martin A.C."/>
            <person name="Owen C."/>
            <person name="Harkess A."/>
            <person name="Leebens-Mack J."/>
            <person name="Jimenez L.E."/>
            <person name="Osbourn A."/>
            <person name="Sattely E.S."/>
        </authorList>
    </citation>
    <scope>NUCLEOTIDE SEQUENCE [LARGE SCALE GENOMIC DNA]</scope>
    <source>
        <strain evidence="2">cv. JPN11</strain>
        <tissue evidence="1">Leaf</tissue>
    </source>
</reference>
<accession>A0ACC1XAQ6</accession>
<protein>
    <submittedName>
        <fullName evidence="1">Protein NRT1/ PTR FAMILY 1.2</fullName>
    </submittedName>
</protein>
<proteinExistence type="predicted"/>
<comment type="caution">
    <text evidence="1">The sequence shown here is derived from an EMBL/GenBank/DDBJ whole genome shotgun (WGS) entry which is preliminary data.</text>
</comment>
<sequence length="170" mass="19129">MTEQLFQFLNNSLEILADLVHKCAWETDCCYLHSGNEISAVVKSIRRKTAIDQGLTDKPKTVMNMSAMWLIPQYCLFQLAEAFNAVGQIEFHYSQLSKNMASMAMAIFTLGMALASLLGGFLVKEGKESWLSGNLNKDYYCCLVNFGYFLLCCWSYGPSNNGSKLLLHNH</sequence>
<gene>
    <name evidence="1" type="ORF">OWV82_018410</name>
</gene>
<name>A0ACC1XAQ6_MELAZ</name>
<dbReference type="Proteomes" id="UP001164539">
    <property type="component" value="Chromosome 10"/>
</dbReference>
<keyword evidence="2" id="KW-1185">Reference proteome</keyword>
<evidence type="ECO:0000313" key="1">
    <source>
        <dbReference type="EMBL" id="KAJ4708470.1"/>
    </source>
</evidence>